<dbReference type="InterPro" id="IPR029044">
    <property type="entry name" value="Nucleotide-diphossugar_trans"/>
</dbReference>
<evidence type="ECO:0000256" key="1">
    <source>
        <dbReference type="ARBA" id="ARBA00006739"/>
    </source>
</evidence>
<dbReference type="RefSeq" id="WP_327920815.1">
    <property type="nucleotide sequence ID" value="NZ_JARMDB010000011.1"/>
</dbReference>
<dbReference type="InterPro" id="IPR001173">
    <property type="entry name" value="Glyco_trans_2-like"/>
</dbReference>
<organism evidence="3 4">
    <name type="scientific">Bacillus paramycoides</name>
    <dbReference type="NCBI Taxonomy" id="2026194"/>
    <lineage>
        <taxon>Bacteria</taxon>
        <taxon>Bacillati</taxon>
        <taxon>Bacillota</taxon>
        <taxon>Bacilli</taxon>
        <taxon>Bacillales</taxon>
        <taxon>Bacillaceae</taxon>
        <taxon>Bacillus</taxon>
        <taxon>Bacillus cereus group</taxon>
    </lineage>
</organism>
<feature type="domain" description="Glycosyltransferase 2-like" evidence="2">
    <location>
        <begin position="10"/>
        <end position="175"/>
    </location>
</feature>
<comment type="caution">
    <text evidence="3">The sequence shown here is derived from an EMBL/GenBank/DDBJ whole genome shotgun (WGS) entry which is preliminary data.</text>
</comment>
<accession>A0ABU6MYL9</accession>
<dbReference type="Proteomes" id="UP001309448">
    <property type="component" value="Unassembled WGS sequence"/>
</dbReference>
<evidence type="ECO:0000313" key="3">
    <source>
        <dbReference type="EMBL" id="MED1567956.1"/>
    </source>
</evidence>
<evidence type="ECO:0000313" key="4">
    <source>
        <dbReference type="Proteomes" id="UP001309448"/>
    </source>
</evidence>
<name>A0ABU6MYL9_9BACI</name>
<reference evidence="3 4" key="1">
    <citation type="submission" date="2023-03" db="EMBL/GenBank/DDBJ databases">
        <title>Bacillus Genome Sequencing.</title>
        <authorList>
            <person name="Dunlap C."/>
        </authorList>
    </citation>
    <scope>NUCLEOTIDE SEQUENCE [LARGE SCALE GENOMIC DNA]</scope>
    <source>
        <strain evidence="3 4">B-615</strain>
    </source>
</reference>
<evidence type="ECO:0000259" key="2">
    <source>
        <dbReference type="Pfam" id="PF00535"/>
    </source>
</evidence>
<dbReference type="PANTHER" id="PTHR22916:SF3">
    <property type="entry name" value="UDP-GLCNAC:BETAGAL BETA-1,3-N-ACETYLGLUCOSAMINYLTRANSFERASE-LIKE PROTEIN 1"/>
    <property type="match status" value="1"/>
</dbReference>
<proteinExistence type="inferred from homology"/>
<dbReference type="EMBL" id="JARMDB010000011">
    <property type="protein sequence ID" value="MED1567956.1"/>
    <property type="molecule type" value="Genomic_DNA"/>
</dbReference>
<comment type="similarity">
    <text evidence="1">Belongs to the glycosyltransferase 2 family.</text>
</comment>
<sequence length="511" mass="59709">MKKCIFYTYAYNAEKTMARAIESVIAQTEQNWVWYLLDNAATDGTGEIIKQYASKDSRIIALRNKQNHVHERGHSWTEIIGNYDESDYFCFLDADDEYKPNFLKSMVQFISNYDLDVAACGHDFIDETNKDLIAVRRLGQNLILDTPEMFNTYFSDYHQFMRTVWCKLYKVSVLRRFDFSRMPSMHYGADTLFAIENFRNASRVGILADSLHKYYMNLQSSSYQLDATRITCDRILDDTARAFLIDKCGAISPQNNQFIHVVYYNGINDTIAVILQETLTHYAKLQSLYDLLTHKKTKELFQQIDIPDEELDLKLRTPVINWLLAQKKYRDYNSAEMTVEILVTIYPHLSQFIKKETLKYLLLKIPDMIPYVLRKDYNSIIERFQSWYKTRNVDDPSLTEMEIIAYRTVNKPDDQLFLLFLDIKKKRPLSSKKLSIDSQIAKLLTKYPLLQNISDNLVAIFSHTVRWIMKGDFPRAFDEFISTSQNTEIPDADAEAYILLGENLSAAVENF</sequence>
<keyword evidence="4" id="KW-1185">Reference proteome</keyword>
<dbReference type="PANTHER" id="PTHR22916">
    <property type="entry name" value="GLYCOSYLTRANSFERASE"/>
    <property type="match status" value="1"/>
</dbReference>
<dbReference type="SUPFAM" id="SSF53448">
    <property type="entry name" value="Nucleotide-diphospho-sugar transferases"/>
    <property type="match status" value="1"/>
</dbReference>
<dbReference type="Gene3D" id="3.90.550.10">
    <property type="entry name" value="Spore Coat Polysaccharide Biosynthesis Protein SpsA, Chain A"/>
    <property type="match status" value="1"/>
</dbReference>
<dbReference type="Pfam" id="PF00535">
    <property type="entry name" value="Glycos_transf_2"/>
    <property type="match status" value="1"/>
</dbReference>
<protein>
    <submittedName>
        <fullName evidence="3">Glycosyltransferase family 2 protein</fullName>
    </submittedName>
</protein>
<dbReference type="CDD" id="cd00761">
    <property type="entry name" value="Glyco_tranf_GTA_type"/>
    <property type="match status" value="1"/>
</dbReference>
<gene>
    <name evidence="3" type="ORF">P4U88_18900</name>
</gene>